<proteinExistence type="predicted"/>
<name>I2B3P8_SHIBC</name>
<dbReference type="SUPFAM" id="SSF102114">
    <property type="entry name" value="Radical SAM enzymes"/>
    <property type="match status" value="1"/>
</dbReference>
<reference evidence="2 3" key="1">
    <citation type="journal article" date="2012" name="J. Bacteriol.">
        <title>Complete genome sequence of the B12-producing Shimwellia blattae strain DSM 4481, isolated from a cockroach.</title>
        <authorList>
            <person name="Brzuszkiewicz E."/>
            <person name="Waschkowitz T."/>
            <person name="Wiezer A."/>
            <person name="Daniel R."/>
        </authorList>
    </citation>
    <scope>NUCLEOTIDE SEQUENCE [LARGE SCALE GENOMIC DNA]</scope>
    <source>
        <strain evidence="3">ATCC 29907 / DSM 4481 / JCM 1650 / NBRC 105725 / CDC 9005-74</strain>
    </source>
</reference>
<keyword evidence="3" id="KW-1185">Reference proteome</keyword>
<dbReference type="EMBL" id="CP001560">
    <property type="protein sequence ID" value="AFJ45152.1"/>
    <property type="molecule type" value="Genomic_DNA"/>
</dbReference>
<evidence type="ECO:0000256" key="1">
    <source>
        <dbReference type="ARBA" id="ARBA00001966"/>
    </source>
</evidence>
<accession>I2B3P8</accession>
<comment type="cofactor">
    <cofactor evidence="1">
        <name>[4Fe-4S] cluster</name>
        <dbReference type="ChEBI" id="CHEBI:49883"/>
    </cofactor>
</comment>
<dbReference type="InterPro" id="IPR058240">
    <property type="entry name" value="rSAM_sf"/>
</dbReference>
<dbReference type="OrthoDB" id="9782387at2"/>
<dbReference type="InterPro" id="IPR013785">
    <property type="entry name" value="Aldolase_TIM"/>
</dbReference>
<dbReference type="HOGENOM" id="CLU_885343_0_0_6"/>
<evidence type="ECO:0000313" key="2">
    <source>
        <dbReference type="EMBL" id="AFJ45152.1"/>
    </source>
</evidence>
<accession>K6WKV6</accession>
<dbReference type="KEGG" id="ebt:EBL_c00150"/>
<dbReference type="Gene3D" id="3.20.20.70">
    <property type="entry name" value="Aldolase class I"/>
    <property type="match status" value="1"/>
</dbReference>
<dbReference type="PANTHER" id="PTHR43273:SF3">
    <property type="entry name" value="ANAEROBIC SULFATASE-MATURATING ENZYME HOMOLOG ASLB-RELATED"/>
    <property type="match status" value="1"/>
</dbReference>
<dbReference type="eggNOG" id="COG0641">
    <property type="taxonomic scope" value="Bacteria"/>
</dbReference>
<dbReference type="RefSeq" id="WP_002443753.1">
    <property type="nucleotide sequence ID" value="NC_017910.1"/>
</dbReference>
<dbReference type="GO" id="GO:0016491">
    <property type="term" value="F:oxidoreductase activity"/>
    <property type="evidence" value="ECO:0007669"/>
    <property type="project" value="InterPro"/>
</dbReference>
<gene>
    <name evidence="2" type="ordered locus">EBL_c00150</name>
</gene>
<protein>
    <submittedName>
        <fullName evidence="2">Uncharacterized protein</fullName>
    </submittedName>
</protein>
<dbReference type="PANTHER" id="PTHR43273">
    <property type="entry name" value="ANAEROBIC SULFATASE-MATURATING ENZYME HOMOLOG ASLB-RELATED"/>
    <property type="match status" value="1"/>
</dbReference>
<evidence type="ECO:0000313" key="3">
    <source>
        <dbReference type="Proteomes" id="UP000001955"/>
    </source>
</evidence>
<dbReference type="InterPro" id="IPR023867">
    <property type="entry name" value="Sulphatase_maturase_rSAM"/>
</dbReference>
<sequence length="314" mass="35828">MLGRLFTAITPKPFGLSPYRRVDSARQSPVALMDNHTLENYLRQQIDASPEEDVTFDWLCGEPSGEKLLFFRDVVAMQARLAGGKRIHNALLIDGYLPDEGWVQFLSHHQWLVELPVCGPQEWHDLARTRRGLAPDHAVIMDTLGRLRQWQVSLRLLVEVNQDNCQHPRGLYEWLRQTGVPFIQFAPRAGSGMPDGLDASRWGHFLNTVFQCWVHRDIGKIFIQQFDAVLGAWCGLKSAPGMTPACQHCEMGWLCHAQPTEPEVKCTLCRGYLDFFTYSAPFMRVMRDLIAQRRSPMELMLLLETGQKKAPQGE</sequence>
<organism evidence="2 3">
    <name type="scientific">Shimwellia blattae (strain ATCC 29907 / DSM 4481 / JCM 1650 / NBRC 105725 / CDC 9005-74)</name>
    <name type="common">Escherichia blattae</name>
    <dbReference type="NCBI Taxonomy" id="630626"/>
    <lineage>
        <taxon>Bacteria</taxon>
        <taxon>Pseudomonadati</taxon>
        <taxon>Pseudomonadota</taxon>
        <taxon>Gammaproteobacteria</taxon>
        <taxon>Enterobacterales</taxon>
        <taxon>Enterobacteriaceae</taxon>
        <taxon>Shimwellia</taxon>
    </lineage>
</organism>
<dbReference type="STRING" id="630626.EBL_c00150"/>
<dbReference type="AlphaFoldDB" id="I2B3P8"/>
<dbReference type="Proteomes" id="UP000001955">
    <property type="component" value="Chromosome"/>
</dbReference>